<evidence type="ECO:0000256" key="1">
    <source>
        <dbReference type="ARBA" id="ARBA00004141"/>
    </source>
</evidence>
<dbReference type="CDD" id="cd11386">
    <property type="entry name" value="MCP_signal"/>
    <property type="match status" value="1"/>
</dbReference>
<dbReference type="InterPro" id="IPR004089">
    <property type="entry name" value="MCPsignal_dom"/>
</dbReference>
<evidence type="ECO:0000256" key="2">
    <source>
        <dbReference type="ARBA" id="ARBA00022692"/>
    </source>
</evidence>
<dbReference type="SMART" id="SM00283">
    <property type="entry name" value="MA"/>
    <property type="match status" value="1"/>
</dbReference>
<proteinExistence type="inferred from homology"/>
<evidence type="ECO:0000256" key="5">
    <source>
        <dbReference type="ARBA" id="ARBA00023224"/>
    </source>
</evidence>
<evidence type="ECO:0000259" key="9">
    <source>
        <dbReference type="PROSITE" id="PS50111"/>
    </source>
</evidence>
<dbReference type="InterPro" id="IPR003660">
    <property type="entry name" value="HAMP_dom"/>
</dbReference>
<feature type="transmembrane region" description="Helical" evidence="8">
    <location>
        <begin position="9"/>
        <end position="31"/>
    </location>
</feature>
<feature type="domain" description="HAMP" evidence="10">
    <location>
        <begin position="293"/>
        <end position="347"/>
    </location>
</feature>
<dbReference type="Gene3D" id="1.10.287.950">
    <property type="entry name" value="Methyl-accepting chemotaxis protein"/>
    <property type="match status" value="1"/>
</dbReference>
<dbReference type="PANTHER" id="PTHR32089">
    <property type="entry name" value="METHYL-ACCEPTING CHEMOTAXIS PROTEIN MCPB"/>
    <property type="match status" value="1"/>
</dbReference>
<evidence type="ECO:0000256" key="3">
    <source>
        <dbReference type="ARBA" id="ARBA00022989"/>
    </source>
</evidence>
<evidence type="ECO:0000256" key="7">
    <source>
        <dbReference type="PROSITE-ProRule" id="PRU00284"/>
    </source>
</evidence>
<dbReference type="Proteomes" id="UP000248090">
    <property type="component" value="Unassembled WGS sequence"/>
</dbReference>
<keyword evidence="5 7" id="KW-0807">Transducer</keyword>
<feature type="domain" description="Methyl-accepting transducer" evidence="9">
    <location>
        <begin position="352"/>
        <end position="588"/>
    </location>
</feature>
<keyword evidence="3 8" id="KW-1133">Transmembrane helix</keyword>
<keyword evidence="12" id="KW-1185">Reference proteome</keyword>
<comment type="caution">
    <text evidence="11">The sequence shown here is derived from an EMBL/GenBank/DDBJ whole genome shotgun (WGS) entry which is preliminary data.</text>
</comment>
<organism evidence="11 12">
    <name type="scientific">Pokkaliibacter plantistimulans</name>
    <dbReference type="NCBI Taxonomy" id="1635171"/>
    <lineage>
        <taxon>Bacteria</taxon>
        <taxon>Pseudomonadati</taxon>
        <taxon>Pseudomonadota</taxon>
        <taxon>Gammaproteobacteria</taxon>
        <taxon>Oceanospirillales</taxon>
        <taxon>Balneatrichaceae</taxon>
        <taxon>Pokkaliibacter</taxon>
    </lineage>
</organism>
<evidence type="ECO:0000313" key="12">
    <source>
        <dbReference type="Proteomes" id="UP000248090"/>
    </source>
</evidence>
<evidence type="ECO:0000256" key="8">
    <source>
        <dbReference type="SAM" id="Phobius"/>
    </source>
</evidence>
<dbReference type="InterPro" id="IPR004090">
    <property type="entry name" value="Chemotax_Me-accpt_rcpt"/>
</dbReference>
<sequence>MSLSWKQKFWLLISVTLVGLALMAISAFWGLNKVSSSFQSRQEATLYESASLQLLNEWLQIETQSDTLTPDNASAYQDQLQSLVNSANNLVNKASDLHDEGIQSAASTIKQGIDSYAALRGQWLQTKQILGMTPFDGQRKTLAAASEGLNKISLSLIKDDIEAAINNQRDYLSTLNQTFAEQTKKAVEDLNKKVHELQWEDTLIGKAVKEYEGVFTQVDQTIDQLRDLESQLKSSGDALKQTIEQQNESVRTGIIATTTQQAESAKQSSTWLMLGMSIAVAVFLLFTLNQVSSTLVRQLNKVMQLLSKVAEGDLTGSLSLTSNRRDEFNQLGEAANRMIRDMSGLIQQVVNGNKNLMQLHQHLSTAMSHLGDNSQQVEMQTEQAASAAQQISATVNEVARRTSDVSNATQEANESALAGSQVIANSVDSMKQLSQLIQNTHNQVELLSQSSGKVTSIIDVINSLADQTNLLALNAAIEAARAGDAGRGFSVVADEVRSLAQKTVSATANIGNIIGEFNQQTREMGRLMESGLSMAAEGEHNASQVADAISGITHAIGTLTAEMDQVVVAVEQISATTEDIASKMENINIHTSETKTLRHTLDEQTHMLADQVDSLNSTSQRFRVSA</sequence>
<comment type="similarity">
    <text evidence="6">Belongs to the methyl-accepting chemotaxis (MCP) protein family.</text>
</comment>
<keyword evidence="4 8" id="KW-0472">Membrane</keyword>
<dbReference type="Pfam" id="PF00015">
    <property type="entry name" value="MCPsignal"/>
    <property type="match status" value="1"/>
</dbReference>
<dbReference type="PROSITE" id="PS50885">
    <property type="entry name" value="HAMP"/>
    <property type="match status" value="1"/>
</dbReference>
<reference evidence="11 12" key="1">
    <citation type="submission" date="2015-03" db="EMBL/GenBank/DDBJ databases">
        <authorList>
            <person name="Krishnan R."/>
            <person name="Midha S."/>
            <person name="Patil P.B."/>
            <person name="Rameshkumar N."/>
        </authorList>
    </citation>
    <scope>NUCLEOTIDE SEQUENCE [LARGE SCALE GENOMIC DNA]</scope>
    <source>
        <strain evidence="11 12">L1E11</strain>
    </source>
</reference>
<evidence type="ECO:0000313" key="11">
    <source>
        <dbReference type="EMBL" id="PXF31387.1"/>
    </source>
</evidence>
<dbReference type="SUPFAM" id="SSF58104">
    <property type="entry name" value="Methyl-accepting chemotaxis protein (MCP) signaling domain"/>
    <property type="match status" value="1"/>
</dbReference>
<evidence type="ECO:0000256" key="6">
    <source>
        <dbReference type="ARBA" id="ARBA00029447"/>
    </source>
</evidence>
<dbReference type="CDD" id="cd06225">
    <property type="entry name" value="HAMP"/>
    <property type="match status" value="1"/>
</dbReference>
<dbReference type="PRINTS" id="PR00260">
    <property type="entry name" value="CHEMTRNSDUCR"/>
</dbReference>
<dbReference type="EMBL" id="LAPT01000043">
    <property type="protein sequence ID" value="PXF31387.1"/>
    <property type="molecule type" value="Genomic_DNA"/>
</dbReference>
<comment type="subcellular location">
    <subcellularLocation>
        <location evidence="1">Membrane</location>
        <topology evidence="1">Multi-pass membrane protein</topology>
    </subcellularLocation>
</comment>
<evidence type="ECO:0000256" key="4">
    <source>
        <dbReference type="ARBA" id="ARBA00023136"/>
    </source>
</evidence>
<dbReference type="PANTHER" id="PTHR32089:SF119">
    <property type="entry name" value="METHYL-ACCEPTING CHEMOTAXIS PROTEIN CTPL"/>
    <property type="match status" value="1"/>
</dbReference>
<accession>A0ABX5LXJ6</accession>
<feature type="transmembrane region" description="Helical" evidence="8">
    <location>
        <begin position="270"/>
        <end position="288"/>
    </location>
</feature>
<protein>
    <submittedName>
        <fullName evidence="11">Chemotaxis protein</fullName>
    </submittedName>
</protein>
<keyword evidence="2 8" id="KW-0812">Transmembrane</keyword>
<evidence type="ECO:0000259" key="10">
    <source>
        <dbReference type="PROSITE" id="PS50885"/>
    </source>
</evidence>
<dbReference type="SMART" id="SM00304">
    <property type="entry name" value="HAMP"/>
    <property type="match status" value="1"/>
</dbReference>
<name>A0ABX5LXJ6_9GAMM</name>
<dbReference type="PROSITE" id="PS50111">
    <property type="entry name" value="CHEMOTAXIS_TRANSDUC_2"/>
    <property type="match status" value="1"/>
</dbReference>
<gene>
    <name evidence="11" type="ORF">WH50_10165</name>
</gene>